<dbReference type="NCBIfam" id="NF002137">
    <property type="entry name" value="PRK00977.1-1"/>
    <property type="match status" value="1"/>
</dbReference>
<evidence type="ECO:0000256" key="6">
    <source>
        <dbReference type="HAMAP-Rule" id="MF_00337"/>
    </source>
</evidence>
<comment type="subcellular location">
    <subcellularLocation>
        <location evidence="6">Cytoplasm</location>
    </subcellularLocation>
</comment>
<comment type="catalytic activity">
    <reaction evidence="6">
        <text>Exonucleolytic cleavage in either 5'- to 3'- or 3'- to 5'-direction to yield nucleoside 5'-phosphates.</text>
        <dbReference type="EC" id="3.1.11.6"/>
    </reaction>
</comment>
<comment type="subunit">
    <text evidence="6">Heterooligomer composed of large and small subunits.</text>
</comment>
<dbReference type="RefSeq" id="WP_076585598.1">
    <property type="nucleotide sequence ID" value="NZ_JABEYA020000001.1"/>
</dbReference>
<dbReference type="Pfam" id="PF02609">
    <property type="entry name" value="Exonuc_VII_S"/>
    <property type="match status" value="1"/>
</dbReference>
<dbReference type="Proteomes" id="UP001238540">
    <property type="component" value="Unassembled WGS sequence"/>
</dbReference>
<keyword evidence="5 6" id="KW-0269">Exonuclease</keyword>
<dbReference type="EC" id="3.1.11.6" evidence="6"/>
<reference evidence="8" key="1">
    <citation type="journal article" date="2019" name="Int. J. Syst. Evol. Microbiol.">
        <title>The Global Catalogue of Microorganisms (GCM) 10K type strain sequencing project: providing services to taxonomists for standard genome sequencing and annotation.</title>
        <authorList>
            <consortium name="The Broad Institute Genomics Platform"/>
            <consortium name="The Broad Institute Genome Sequencing Center for Infectious Disease"/>
            <person name="Wu L."/>
            <person name="Ma J."/>
        </authorList>
    </citation>
    <scope>NUCLEOTIDE SEQUENCE [LARGE SCALE GENOMIC DNA]</scope>
    <source>
        <strain evidence="8">CECT 7398</strain>
    </source>
</reference>
<evidence type="ECO:0000256" key="4">
    <source>
        <dbReference type="ARBA" id="ARBA00022801"/>
    </source>
</evidence>
<dbReference type="InterPro" id="IPR003761">
    <property type="entry name" value="Exonuc_VII_S"/>
</dbReference>
<protein>
    <recommendedName>
        <fullName evidence="6">Exodeoxyribonuclease 7 small subunit</fullName>
        <ecNumber evidence="6">3.1.11.6</ecNumber>
    </recommendedName>
    <alternativeName>
        <fullName evidence="6">Exodeoxyribonuclease VII small subunit</fullName>
        <shortName evidence="6">Exonuclease VII small subunit</shortName>
    </alternativeName>
</protein>
<evidence type="ECO:0000313" key="8">
    <source>
        <dbReference type="Proteomes" id="UP001238540"/>
    </source>
</evidence>
<dbReference type="EMBL" id="JAUFQC010000001">
    <property type="protein sequence ID" value="MDN3610702.1"/>
    <property type="molecule type" value="Genomic_DNA"/>
</dbReference>
<keyword evidence="4 6" id="KW-0378">Hydrolase</keyword>
<keyword evidence="8" id="KW-1185">Reference proteome</keyword>
<keyword evidence="3 6" id="KW-0540">Nuclease</keyword>
<evidence type="ECO:0000313" key="7">
    <source>
        <dbReference type="EMBL" id="MDN3610702.1"/>
    </source>
</evidence>
<sequence length="80" mass="8925">MATKKPENMSFEAAIEELDSIVEHLEHGDLALDDALRKFERGIALAREGQSKLNDAEQRVSILLQNDDETPLSAFTSQPE</sequence>
<comment type="function">
    <text evidence="6">Bidirectionally degrades single-stranded DNA into large acid-insoluble oligonucleotides, which are then degraded further into small acid-soluble oligonucleotides.</text>
</comment>
<organism evidence="7 8">
    <name type="scientific">Vibrio ostreicida</name>
    <dbReference type="NCBI Taxonomy" id="526588"/>
    <lineage>
        <taxon>Bacteria</taxon>
        <taxon>Pseudomonadati</taxon>
        <taxon>Pseudomonadota</taxon>
        <taxon>Gammaproteobacteria</taxon>
        <taxon>Vibrionales</taxon>
        <taxon>Vibrionaceae</taxon>
        <taxon>Vibrio</taxon>
    </lineage>
</organism>
<evidence type="ECO:0000256" key="3">
    <source>
        <dbReference type="ARBA" id="ARBA00022722"/>
    </source>
</evidence>
<keyword evidence="2 6" id="KW-0963">Cytoplasm</keyword>
<dbReference type="NCBIfam" id="NF002140">
    <property type="entry name" value="PRK00977.1-4"/>
    <property type="match status" value="1"/>
</dbReference>
<dbReference type="Gene3D" id="1.10.287.1040">
    <property type="entry name" value="Exonuclease VII, small subunit"/>
    <property type="match status" value="1"/>
</dbReference>
<evidence type="ECO:0000256" key="1">
    <source>
        <dbReference type="ARBA" id="ARBA00009998"/>
    </source>
</evidence>
<dbReference type="GO" id="GO:0008855">
    <property type="term" value="F:exodeoxyribonuclease VII activity"/>
    <property type="evidence" value="ECO:0007669"/>
    <property type="project" value="UniProtKB-EC"/>
</dbReference>
<evidence type="ECO:0000256" key="2">
    <source>
        <dbReference type="ARBA" id="ARBA00022490"/>
    </source>
</evidence>
<dbReference type="PANTHER" id="PTHR34137">
    <property type="entry name" value="EXODEOXYRIBONUCLEASE 7 SMALL SUBUNIT"/>
    <property type="match status" value="1"/>
</dbReference>
<dbReference type="InterPro" id="IPR037004">
    <property type="entry name" value="Exonuc_VII_ssu_sf"/>
</dbReference>
<dbReference type="PIRSF" id="PIRSF006488">
    <property type="entry name" value="Exonuc_VII_S"/>
    <property type="match status" value="1"/>
</dbReference>
<evidence type="ECO:0000256" key="5">
    <source>
        <dbReference type="ARBA" id="ARBA00022839"/>
    </source>
</evidence>
<gene>
    <name evidence="6 7" type="primary">xseB</name>
    <name evidence="7" type="ORF">QWZ16_13405</name>
</gene>
<name>A0ABT8BX77_9VIBR</name>
<dbReference type="HAMAP" id="MF_00337">
    <property type="entry name" value="Exonuc_7_S"/>
    <property type="match status" value="1"/>
</dbReference>
<dbReference type="PANTHER" id="PTHR34137:SF1">
    <property type="entry name" value="EXODEOXYRIBONUCLEASE 7 SMALL SUBUNIT"/>
    <property type="match status" value="1"/>
</dbReference>
<dbReference type="NCBIfam" id="TIGR01280">
    <property type="entry name" value="xseB"/>
    <property type="match status" value="1"/>
</dbReference>
<comment type="caution">
    <text evidence="7">The sequence shown here is derived from an EMBL/GenBank/DDBJ whole genome shotgun (WGS) entry which is preliminary data.</text>
</comment>
<accession>A0ABT8BX77</accession>
<comment type="similarity">
    <text evidence="1 6">Belongs to the XseB family.</text>
</comment>
<dbReference type="SUPFAM" id="SSF116842">
    <property type="entry name" value="XseB-like"/>
    <property type="match status" value="1"/>
</dbReference>
<proteinExistence type="inferred from homology"/>